<keyword evidence="4" id="KW-1185">Reference proteome</keyword>
<dbReference type="EMBL" id="JBGEDP010000001">
    <property type="protein sequence ID" value="MEY8015045.1"/>
    <property type="molecule type" value="Genomic_DNA"/>
</dbReference>
<dbReference type="Pfam" id="PF05065">
    <property type="entry name" value="Phage_capsid"/>
    <property type="match status" value="1"/>
</dbReference>
<feature type="domain" description="Phage capsid-like C-terminal" evidence="2">
    <location>
        <begin position="188"/>
        <end position="433"/>
    </location>
</feature>
<reference evidence="3 4" key="1">
    <citation type="submission" date="2024-08" db="EMBL/GenBank/DDBJ databases">
        <title>Mycobacterium servetensis sp. nov., a novel rapid-growing mycobacterial species recovered from a human patient in Zaragoza, Spain.</title>
        <authorList>
            <person name="Tristancho-Baro A.I."/>
            <person name="Buenestado-Serrano S."/>
            <person name="Garcia De Viedma D."/>
            <person name="Milagro-Beamonte A."/>
            <person name="Burillo N."/>
            <person name="Sanz S."/>
            <person name="Lopez-Calleja A.I."/>
            <person name="Penas-Utrilla D."/>
            <person name="Guardingo M."/>
            <person name="Garcia M.J."/>
            <person name="Vinuelas-Bayon J."/>
        </authorList>
    </citation>
    <scope>NUCLEOTIDE SEQUENCE [LARGE SCALE GENOMIC DNA]</scope>
    <source>
        <strain evidence="4">HUMS_12744610</strain>
    </source>
</reference>
<dbReference type="InterPro" id="IPR024455">
    <property type="entry name" value="Phage_capsid"/>
</dbReference>
<evidence type="ECO:0000259" key="2">
    <source>
        <dbReference type="Pfam" id="PF05065"/>
    </source>
</evidence>
<gene>
    <name evidence="3" type="ORF">AB8998_08515</name>
</gene>
<sequence length="442" mass="47592">MNITQLKAKGQELESRLANFDTDFENNPRLTEHQKQKAHDDLTAEFKAWKAEMRKHDGDREPFVKMTSHGEIPNPAFAKTIEGKNMSDRLSGAKFVGVDGRVIETKGAQLSPLDVDDFAVKAMDQHHRTGLPVNVKGMTAAQGSVGLKTLDASMPTMTGLIPAQLLPAGIVERVWPFRIASELPSIGGDAAQFTYIKDTTTAAAQASVVGEGQTKPTVDVALTAVTDSYVKIAGKAIFTREQSDYPAAFSYLINQLQKNVISAENHQILYGDGSTNADGSVNMIGLKNLSGVLTATATTPTSPRSYLDNILAAIDSMNTGAALAQPNLMLTHPTTYHALVQQLDGLNRSLLAPDPSRSPLTEIYGVEVRLSTDVTAGDAFFIDSSRLGYLVIREAMNIITGTNADDLARNQNTWIAELREGAAWVRASAAFYLTGLPTSVAV</sequence>
<dbReference type="Proteomes" id="UP001564760">
    <property type="component" value="Unassembled WGS sequence"/>
</dbReference>
<proteinExistence type="predicted"/>
<evidence type="ECO:0000256" key="1">
    <source>
        <dbReference type="ARBA" id="ARBA00004328"/>
    </source>
</evidence>
<dbReference type="InterPro" id="IPR054612">
    <property type="entry name" value="Phage_capsid-like_C"/>
</dbReference>
<dbReference type="NCBIfam" id="TIGR01554">
    <property type="entry name" value="major_cap_HK97"/>
    <property type="match status" value="1"/>
</dbReference>
<dbReference type="SUPFAM" id="SSF56563">
    <property type="entry name" value="Major capsid protein gp5"/>
    <property type="match status" value="1"/>
</dbReference>
<evidence type="ECO:0000313" key="3">
    <source>
        <dbReference type="EMBL" id="MEY8015045.1"/>
    </source>
</evidence>
<accession>A0ABV4C152</accession>
<comment type="caution">
    <text evidence="3">The sequence shown here is derived from an EMBL/GenBank/DDBJ whole genome shotgun (WGS) entry which is preliminary data.</text>
</comment>
<protein>
    <submittedName>
        <fullName evidence="3">Phage major capsid protein</fullName>
    </submittedName>
</protein>
<dbReference type="RefSeq" id="WP_369737467.1">
    <property type="nucleotide sequence ID" value="NZ_JBGEDP010000001.1"/>
</dbReference>
<dbReference type="Gene3D" id="3.30.2400.10">
    <property type="entry name" value="Major capsid protein gp5"/>
    <property type="match status" value="1"/>
</dbReference>
<organism evidence="3 4">
    <name type="scientific">Mycobacterium servetii</name>
    <dbReference type="NCBI Taxonomy" id="3237418"/>
    <lineage>
        <taxon>Bacteria</taxon>
        <taxon>Bacillati</taxon>
        <taxon>Actinomycetota</taxon>
        <taxon>Actinomycetes</taxon>
        <taxon>Mycobacteriales</taxon>
        <taxon>Mycobacteriaceae</taxon>
        <taxon>Mycobacterium</taxon>
    </lineage>
</organism>
<comment type="subcellular location">
    <subcellularLocation>
        <location evidence="1">Virion</location>
    </subcellularLocation>
</comment>
<dbReference type="Gene3D" id="3.30.2320.10">
    <property type="entry name" value="hypothetical protein PF0899 domain"/>
    <property type="match status" value="1"/>
</dbReference>
<name>A0ABV4C152_9MYCO</name>
<evidence type="ECO:0000313" key="4">
    <source>
        <dbReference type="Proteomes" id="UP001564760"/>
    </source>
</evidence>